<accession>A0ABY4C9I7</accession>
<evidence type="ECO:0000313" key="4">
    <source>
        <dbReference type="Proteomes" id="UP000830116"/>
    </source>
</evidence>
<evidence type="ECO:0000256" key="1">
    <source>
        <dbReference type="SAM" id="Coils"/>
    </source>
</evidence>
<reference evidence="3" key="1">
    <citation type="submission" date="2022-03" db="EMBL/GenBank/DDBJ databases">
        <title>Genome Identification and Characterization of new species Bdellovibrio reynosense LBG001 sp. nov. from a Mexico soil sample.</title>
        <authorList>
            <person name="Camilli A."/>
            <person name="Ajao Y."/>
            <person name="Guo X."/>
        </authorList>
    </citation>
    <scope>NUCLEOTIDE SEQUENCE</scope>
    <source>
        <strain evidence="3">LBG001</strain>
    </source>
</reference>
<sequence>MKPLNNKGSAFVQALVAVGIVGTMLYFLSPEVLKHRQQVQKTASIITARLALHSMVDFTLFGVKQRWCFSKDWMPEPCGESYPPTMAQILNHKRSVERLLMKNETVAFLRGMGVANPESVPLDVIDERINISSFSALHPVYKIIADLKGYKVEAIHVRIEKDRRQIIPEYGREVYLKITVSLLDRQGKPIEIGASKLRTISYVGVYPREVGSFALMVANDLHLNETAGSSAGDANLKQFGSRNVAAKWKGLVFESPVYVNGDVHLPKAPDIKVDKSNGDTVYTPVTFKEKLILGGGQVMRNGKEFKPRSSGAELDQFWAHVRQFGGFQKGVEVDGDRDEGLDYLSGYKTASGAEDPRLMEKCISYNLAKYNLNKTTDAELTGELLKNTGSKVQYRMGMSDKNRFNPQTGEVVRPSLQQAGWFGEILKDWSLNKKDGAIARYQMNFGRMKVVGEIPDDGTVTLAPEINLKQLKERLDRQITDAESNLLFQKSQVDQLEKQIRRTEDDISDMQRELRDEQNDKVPNVGKIARLRYEIDNAEYRVRNMRNQLTKQKNDVYEAETKLSNLQRTRRDVASKENVQPKVHITIKKPLDPTKPGNKMSNPSFRDMEVTFEHPEMLLNSNGEPLDVSLAFEAYDVSYFQGSSLRTWSQQQLGKNKGWLFFSRNGDGMAVSPRLSTAFGQSKGNLPDDEDPFIDYDIACAQLGSGSSSAFGGTDWSKSFASSSRHSWSFTNKYGEVDTLVFDHNNAYRAPNGGGTAVFTVKSIAKNCVIKDSANFVSGFLNCERLVIQSRATPLRIIASIIVTKGITIADDAYQAGITWSTIYHPQATFELRQANVLKGLNNQDCATINRYPVWHPYPSMSDVANLYRCNSISLRSKADPFRWTSVDPDCGLMNNSNSTMCKNRLVRFYVLEVSRESGI</sequence>
<gene>
    <name evidence="3" type="ORF">MNR06_00565</name>
</gene>
<keyword evidence="2" id="KW-0472">Membrane</keyword>
<feature type="coiled-coil region" evidence="1">
    <location>
        <begin position="465"/>
        <end position="569"/>
    </location>
</feature>
<evidence type="ECO:0000256" key="2">
    <source>
        <dbReference type="SAM" id="Phobius"/>
    </source>
</evidence>
<dbReference type="Proteomes" id="UP000830116">
    <property type="component" value="Chromosome"/>
</dbReference>
<feature type="transmembrane region" description="Helical" evidence="2">
    <location>
        <begin position="12"/>
        <end position="29"/>
    </location>
</feature>
<protein>
    <submittedName>
        <fullName evidence="3">Uncharacterized protein</fullName>
    </submittedName>
</protein>
<organism evidence="3 4">
    <name type="scientific">Bdellovibrio reynosensis</name>
    <dbReference type="NCBI Taxonomy" id="2835041"/>
    <lineage>
        <taxon>Bacteria</taxon>
        <taxon>Pseudomonadati</taxon>
        <taxon>Bdellovibrionota</taxon>
        <taxon>Bdellovibrionia</taxon>
        <taxon>Bdellovibrionales</taxon>
        <taxon>Pseudobdellovibrionaceae</taxon>
        <taxon>Bdellovibrio</taxon>
    </lineage>
</organism>
<evidence type="ECO:0000313" key="3">
    <source>
        <dbReference type="EMBL" id="UOF01444.1"/>
    </source>
</evidence>
<name>A0ABY4C9I7_9BACT</name>
<keyword evidence="2" id="KW-1133">Transmembrane helix</keyword>
<dbReference type="EMBL" id="CP093442">
    <property type="protein sequence ID" value="UOF01444.1"/>
    <property type="molecule type" value="Genomic_DNA"/>
</dbReference>
<keyword evidence="4" id="KW-1185">Reference proteome</keyword>
<proteinExistence type="predicted"/>
<dbReference type="RefSeq" id="WP_243537884.1">
    <property type="nucleotide sequence ID" value="NZ_CP093442.1"/>
</dbReference>
<keyword evidence="1" id="KW-0175">Coiled coil</keyword>
<keyword evidence="2" id="KW-0812">Transmembrane</keyword>